<dbReference type="Pfam" id="PF04101">
    <property type="entry name" value="Glyco_tran_28_C"/>
    <property type="match status" value="1"/>
</dbReference>
<keyword evidence="8" id="KW-1185">Reference proteome</keyword>
<evidence type="ECO:0000256" key="4">
    <source>
        <dbReference type="ARBA" id="ARBA00022679"/>
    </source>
</evidence>
<dbReference type="STRING" id="679936.Sulac_1626"/>
<evidence type="ECO:0000256" key="3">
    <source>
        <dbReference type="ARBA" id="ARBA00022676"/>
    </source>
</evidence>
<feature type="domain" description="Diacylglycerol glucosyltransferase N-terminal" evidence="6">
    <location>
        <begin position="47"/>
        <end position="173"/>
    </location>
</feature>
<sequence>MRVLIASLPIGTGHDIAARAMAEAFARREVDVEFSHHLVTAVRWQARLYFLGISALPGLYGPLFRLADHAPTLWSRHRDNWRQAGRRFLEHVYQSYQPDVVVATHPFALSAWSVMKERHPHLRLIAVLTDLSVHRFWYEPLADAYSVWLPEQVEDLTRLGVVPEKIWPVGIPIRSSFQWDNPLLTKFRSGPVVLLGGGLGLGPYYRILRQLAELPYPVLAICGHNEKLRWQLDEHQWPERVHIVGYIEHMPSLLRNARLVVGKPGGVTAAEVAQSQVPWILTHWIAGQEEANRDRLIAHFLAVRGDTNLNQWVVRLAEDSSDARRRMLEAQKEWARPYAAEHLVDHILRQ</sequence>
<dbReference type="InterPro" id="IPR050519">
    <property type="entry name" value="Glycosyltransf_28_UgtP"/>
</dbReference>
<dbReference type="SUPFAM" id="SSF53756">
    <property type="entry name" value="UDP-Glycosyltransferase/glycogen phosphorylase"/>
    <property type="match status" value="1"/>
</dbReference>
<dbReference type="GO" id="GO:0016020">
    <property type="term" value="C:membrane"/>
    <property type="evidence" value="ECO:0007669"/>
    <property type="project" value="UniProtKB-SubCell"/>
</dbReference>
<reference evidence="8" key="1">
    <citation type="submission" date="2011-12" db="EMBL/GenBank/DDBJ databases">
        <title>The complete genome of chromosome of Sulfobacillus acidophilus DSM 10332.</title>
        <authorList>
            <person name="Lucas S."/>
            <person name="Han J."/>
            <person name="Lapidus A."/>
            <person name="Bruce D."/>
            <person name="Goodwin L."/>
            <person name="Pitluck S."/>
            <person name="Peters L."/>
            <person name="Kyrpides N."/>
            <person name="Mavromatis K."/>
            <person name="Ivanova N."/>
            <person name="Mikhailova N."/>
            <person name="Chertkov O."/>
            <person name="Saunders E."/>
            <person name="Detter J.C."/>
            <person name="Tapia R."/>
            <person name="Han C."/>
            <person name="Land M."/>
            <person name="Hauser L."/>
            <person name="Markowitz V."/>
            <person name="Cheng J.-F."/>
            <person name="Hugenholtz P."/>
            <person name="Woyke T."/>
            <person name="Wu D."/>
            <person name="Pukall R."/>
            <person name="Gehrich-Schroeter G."/>
            <person name="Schneider S."/>
            <person name="Klenk H.-P."/>
            <person name="Eisen J.A."/>
        </authorList>
    </citation>
    <scope>NUCLEOTIDE SEQUENCE [LARGE SCALE GENOMIC DNA]</scope>
    <source>
        <strain evidence="8">ATCC 700253 / DSM 10332 / NAL</strain>
    </source>
</reference>
<dbReference type="GO" id="GO:0016758">
    <property type="term" value="F:hexosyltransferase activity"/>
    <property type="evidence" value="ECO:0007669"/>
    <property type="project" value="InterPro"/>
</dbReference>
<dbReference type="KEGG" id="sap:Sulac_1626"/>
<evidence type="ECO:0000313" key="8">
    <source>
        <dbReference type="Proteomes" id="UP000005439"/>
    </source>
</evidence>
<evidence type="ECO:0000259" key="6">
    <source>
        <dbReference type="Pfam" id="PF06925"/>
    </source>
</evidence>
<dbReference type="AlphaFoldDB" id="G8TYU4"/>
<dbReference type="HOGENOM" id="CLU_028367_0_1_9"/>
<gene>
    <name evidence="7" type="ordered locus">Sulac_1626</name>
</gene>
<dbReference type="PANTHER" id="PTHR43025:SF3">
    <property type="entry name" value="MONOGALACTOSYLDIACYLGLYCEROL SYNTHASE 1, CHLOROPLASTIC"/>
    <property type="match status" value="1"/>
</dbReference>
<keyword evidence="4" id="KW-0808">Transferase</keyword>
<dbReference type="PANTHER" id="PTHR43025">
    <property type="entry name" value="MONOGALACTOSYLDIACYLGLYCEROL SYNTHASE"/>
    <property type="match status" value="1"/>
</dbReference>
<evidence type="ECO:0000256" key="1">
    <source>
        <dbReference type="ARBA" id="ARBA00004370"/>
    </source>
</evidence>
<dbReference type="Proteomes" id="UP000005439">
    <property type="component" value="Chromosome"/>
</dbReference>
<evidence type="ECO:0000313" key="7">
    <source>
        <dbReference type="EMBL" id="AEW05123.1"/>
    </source>
</evidence>
<accession>G8TYU4</accession>
<keyword evidence="3" id="KW-0328">Glycosyltransferase</keyword>
<reference evidence="7 8" key="2">
    <citation type="journal article" date="2012" name="Stand. Genomic Sci.">
        <title>Complete genome sequence of the moderately thermophilic mineral-sulfide-oxidizing firmicute Sulfobacillus acidophilus type strain (NAL(T)).</title>
        <authorList>
            <person name="Anderson I."/>
            <person name="Chertkov O."/>
            <person name="Chen A."/>
            <person name="Saunders E."/>
            <person name="Lapidus A."/>
            <person name="Nolan M."/>
            <person name="Lucas S."/>
            <person name="Hammon N."/>
            <person name="Deshpande S."/>
            <person name="Cheng J.F."/>
            <person name="Han C."/>
            <person name="Tapia R."/>
            <person name="Goodwin L.A."/>
            <person name="Pitluck S."/>
            <person name="Liolios K."/>
            <person name="Pagani I."/>
            <person name="Ivanova N."/>
            <person name="Mikhailova N."/>
            <person name="Pati A."/>
            <person name="Palaniappan K."/>
            <person name="Land M."/>
            <person name="Pan C."/>
            <person name="Rohde M."/>
            <person name="Pukall R."/>
            <person name="Goker M."/>
            <person name="Detter J.C."/>
            <person name="Woyke T."/>
            <person name="Bristow J."/>
            <person name="Eisen J.A."/>
            <person name="Markowitz V."/>
            <person name="Hugenholtz P."/>
            <person name="Kyrpides N.C."/>
            <person name="Klenk H.P."/>
            <person name="Mavromatis K."/>
        </authorList>
    </citation>
    <scope>NUCLEOTIDE SEQUENCE [LARGE SCALE GENOMIC DNA]</scope>
    <source>
        <strain evidence="8">ATCC 700253 / DSM 10332 / NAL</strain>
    </source>
</reference>
<evidence type="ECO:0000259" key="5">
    <source>
        <dbReference type="Pfam" id="PF04101"/>
    </source>
</evidence>
<protein>
    <submittedName>
        <fullName evidence="7">Monogalactosyldiacylglycerol synthase</fullName>
    </submittedName>
</protein>
<comment type="subcellular location">
    <subcellularLocation>
        <location evidence="1">Membrane</location>
    </subcellularLocation>
</comment>
<name>G8TYU4_SULAD</name>
<evidence type="ECO:0000256" key="2">
    <source>
        <dbReference type="ARBA" id="ARBA00006962"/>
    </source>
</evidence>
<proteinExistence type="inferred from homology"/>
<comment type="similarity">
    <text evidence="2">Belongs to the glycosyltransferase 28 family.</text>
</comment>
<dbReference type="Pfam" id="PF06925">
    <property type="entry name" value="MGDG_synth"/>
    <property type="match status" value="1"/>
</dbReference>
<dbReference type="InterPro" id="IPR007235">
    <property type="entry name" value="Glyco_trans_28_C"/>
</dbReference>
<dbReference type="PATRIC" id="fig|679936.5.peg.1694"/>
<organism evidence="7 8">
    <name type="scientific">Sulfobacillus acidophilus (strain ATCC 700253 / DSM 10332 / NAL)</name>
    <dbReference type="NCBI Taxonomy" id="679936"/>
    <lineage>
        <taxon>Bacteria</taxon>
        <taxon>Bacillati</taxon>
        <taxon>Bacillota</taxon>
        <taxon>Clostridia</taxon>
        <taxon>Eubacteriales</taxon>
        <taxon>Clostridiales Family XVII. Incertae Sedis</taxon>
        <taxon>Sulfobacillus</taxon>
    </lineage>
</organism>
<feature type="domain" description="Glycosyl transferase family 28 C-terminal" evidence="5">
    <location>
        <begin position="215"/>
        <end position="281"/>
    </location>
</feature>
<dbReference type="EMBL" id="CP003179">
    <property type="protein sequence ID" value="AEW05123.1"/>
    <property type="molecule type" value="Genomic_DNA"/>
</dbReference>
<dbReference type="InterPro" id="IPR009695">
    <property type="entry name" value="Diacylglyc_glucosyltr_N"/>
</dbReference>
<dbReference type="GO" id="GO:0009247">
    <property type="term" value="P:glycolipid biosynthetic process"/>
    <property type="evidence" value="ECO:0007669"/>
    <property type="project" value="InterPro"/>
</dbReference>
<dbReference type="Gene3D" id="3.40.50.2000">
    <property type="entry name" value="Glycogen Phosphorylase B"/>
    <property type="match status" value="1"/>
</dbReference>